<proteinExistence type="predicted"/>
<feature type="compositionally biased region" description="Low complexity" evidence="1">
    <location>
        <begin position="145"/>
        <end position="158"/>
    </location>
</feature>
<feature type="compositionally biased region" description="Basic and acidic residues" evidence="1">
    <location>
        <begin position="275"/>
        <end position="296"/>
    </location>
</feature>
<evidence type="ECO:0000256" key="1">
    <source>
        <dbReference type="SAM" id="MobiDB-lite"/>
    </source>
</evidence>
<dbReference type="AlphaFoldDB" id="Q22E84"/>
<dbReference type="EMBL" id="GG662778">
    <property type="protein sequence ID" value="EAR83644.1"/>
    <property type="molecule type" value="Genomic_DNA"/>
</dbReference>
<accession>Q22E84</accession>
<keyword evidence="2" id="KW-0812">Transmembrane</keyword>
<dbReference type="RefSeq" id="XP_001031307.1">
    <property type="nucleotide sequence ID" value="XM_001031307.2"/>
</dbReference>
<evidence type="ECO:0000313" key="3">
    <source>
        <dbReference type="Proteomes" id="UP000009168"/>
    </source>
</evidence>
<dbReference type="OMA" id="MDINAFH"/>
<feature type="region of interest" description="Disordered" evidence="1">
    <location>
        <begin position="139"/>
        <end position="303"/>
    </location>
</feature>
<organism evidence="2 3">
    <name type="scientific">Tetrahymena thermophila (strain SB210)</name>
    <dbReference type="NCBI Taxonomy" id="312017"/>
    <lineage>
        <taxon>Eukaryota</taxon>
        <taxon>Sar</taxon>
        <taxon>Alveolata</taxon>
        <taxon>Ciliophora</taxon>
        <taxon>Intramacronucleata</taxon>
        <taxon>Oligohymenophorea</taxon>
        <taxon>Hymenostomatida</taxon>
        <taxon>Tetrahymenina</taxon>
        <taxon>Tetrahymenidae</taxon>
        <taxon>Tetrahymena</taxon>
    </lineage>
</organism>
<protein>
    <submittedName>
        <fullName evidence="2">Transmembrane protein, putative</fullName>
    </submittedName>
</protein>
<evidence type="ECO:0000313" key="2">
    <source>
        <dbReference type="EMBL" id="EAR83644.1"/>
    </source>
</evidence>
<sequence>MLEENKQTNCQKNIIKQINIKKDRNKNKQIYQQSNHMRFLILALIIIVSLANVNAQFSGDIQKVLECFDSQGGQFECFIDDKICNDEVIVVQSCINEIEQSSTSLKAIGLLLKSKCSSQVKEVQATIEKKSECYLLGEVTEDQQDNNNQKDQNNQNSQKEQDQQNNQDKDQKDQDQKNDQPPKNDQPSKNDQPPKNDQPSKNDQPPKNDNNDKENQSNDTKQDQNSQQGKNDNKNEENQSTNQNNQKDQEKQDNNQEAKKDQKDQNNQTDSNQNDQKDKDNLKDKNNDQNNQKDKVTNSAKSEQSFYSNGITLMLSLGSIAIAILF</sequence>
<dbReference type="KEGG" id="tet:TTHERM_00835440"/>
<reference evidence="3" key="1">
    <citation type="journal article" date="2006" name="PLoS Biol.">
        <title>Macronuclear genome sequence of the ciliate Tetrahymena thermophila, a model eukaryote.</title>
        <authorList>
            <person name="Eisen J.A."/>
            <person name="Coyne R.S."/>
            <person name="Wu M."/>
            <person name="Wu D."/>
            <person name="Thiagarajan M."/>
            <person name="Wortman J.R."/>
            <person name="Badger J.H."/>
            <person name="Ren Q."/>
            <person name="Amedeo P."/>
            <person name="Jones K.M."/>
            <person name="Tallon L.J."/>
            <person name="Delcher A.L."/>
            <person name="Salzberg S.L."/>
            <person name="Silva J.C."/>
            <person name="Haas B.J."/>
            <person name="Majoros W.H."/>
            <person name="Farzad M."/>
            <person name="Carlton J.M."/>
            <person name="Smith R.K. Jr."/>
            <person name="Garg J."/>
            <person name="Pearlman R.E."/>
            <person name="Karrer K.M."/>
            <person name="Sun L."/>
            <person name="Manning G."/>
            <person name="Elde N.C."/>
            <person name="Turkewitz A.P."/>
            <person name="Asai D.J."/>
            <person name="Wilkes D.E."/>
            <person name="Wang Y."/>
            <person name="Cai H."/>
            <person name="Collins K."/>
            <person name="Stewart B.A."/>
            <person name="Lee S.R."/>
            <person name="Wilamowska K."/>
            <person name="Weinberg Z."/>
            <person name="Ruzzo W.L."/>
            <person name="Wloga D."/>
            <person name="Gaertig J."/>
            <person name="Frankel J."/>
            <person name="Tsao C.-C."/>
            <person name="Gorovsky M.A."/>
            <person name="Keeling P.J."/>
            <person name="Waller R.F."/>
            <person name="Patron N.J."/>
            <person name="Cherry J.M."/>
            <person name="Stover N.A."/>
            <person name="Krieger C.J."/>
            <person name="del Toro C."/>
            <person name="Ryder H.F."/>
            <person name="Williamson S.C."/>
            <person name="Barbeau R.A."/>
            <person name="Hamilton E.P."/>
            <person name="Orias E."/>
        </authorList>
    </citation>
    <scope>NUCLEOTIDE SEQUENCE [LARGE SCALE GENOMIC DNA]</scope>
    <source>
        <strain evidence="3">SB210</strain>
    </source>
</reference>
<dbReference type="GeneID" id="7833443"/>
<gene>
    <name evidence="2" type="ORF">TTHERM_00835440</name>
</gene>
<keyword evidence="3" id="KW-1185">Reference proteome</keyword>
<feature type="compositionally biased region" description="Basic and acidic residues" evidence="1">
    <location>
        <begin position="247"/>
        <end position="264"/>
    </location>
</feature>
<keyword evidence="2" id="KW-0472">Membrane</keyword>
<feature type="compositionally biased region" description="Basic and acidic residues" evidence="1">
    <location>
        <begin position="159"/>
        <end position="222"/>
    </location>
</feature>
<dbReference type="InParanoid" id="Q22E84"/>
<name>Q22E84_TETTS</name>
<dbReference type="eggNOG" id="ENOG502SG5T">
    <property type="taxonomic scope" value="Eukaryota"/>
</dbReference>
<feature type="compositionally biased region" description="Low complexity" evidence="1">
    <location>
        <begin position="265"/>
        <end position="274"/>
    </location>
</feature>
<dbReference type="Proteomes" id="UP000009168">
    <property type="component" value="Unassembled WGS sequence"/>
</dbReference>
<dbReference type="HOGENOM" id="CLU_853879_0_0_1"/>